<feature type="region of interest" description="Disordered" evidence="1">
    <location>
        <begin position="1"/>
        <end position="111"/>
    </location>
</feature>
<feature type="compositionally biased region" description="Polar residues" evidence="1">
    <location>
        <begin position="1"/>
        <end position="10"/>
    </location>
</feature>
<dbReference type="GO" id="GO:0016799">
    <property type="term" value="F:hydrolase activity, hydrolyzing N-glycosyl compounds"/>
    <property type="evidence" value="ECO:0007669"/>
    <property type="project" value="InterPro"/>
</dbReference>
<feature type="compositionally biased region" description="Polar residues" evidence="1">
    <location>
        <begin position="48"/>
        <end position="74"/>
    </location>
</feature>
<name>A0AAN6P7U7_9PEZI</name>
<keyword evidence="3" id="KW-1185">Reference proteome</keyword>
<evidence type="ECO:0008006" key="4">
    <source>
        <dbReference type="Google" id="ProtNLM"/>
    </source>
</evidence>
<dbReference type="EMBL" id="MU854611">
    <property type="protein sequence ID" value="KAK4032422.1"/>
    <property type="molecule type" value="Genomic_DNA"/>
</dbReference>
<organism evidence="2 3">
    <name type="scientific">Parachaetomium inaequale</name>
    <dbReference type="NCBI Taxonomy" id="2588326"/>
    <lineage>
        <taxon>Eukaryota</taxon>
        <taxon>Fungi</taxon>
        <taxon>Dikarya</taxon>
        <taxon>Ascomycota</taxon>
        <taxon>Pezizomycotina</taxon>
        <taxon>Sordariomycetes</taxon>
        <taxon>Sordariomycetidae</taxon>
        <taxon>Sordariales</taxon>
        <taxon>Chaetomiaceae</taxon>
        <taxon>Parachaetomium</taxon>
    </lineage>
</organism>
<dbReference type="Gene3D" id="3.90.245.10">
    <property type="entry name" value="Ribonucleoside hydrolase-like"/>
    <property type="match status" value="1"/>
</dbReference>
<dbReference type="SUPFAM" id="SSF53590">
    <property type="entry name" value="Nucleoside hydrolase"/>
    <property type="match status" value="1"/>
</dbReference>
<dbReference type="InterPro" id="IPR036452">
    <property type="entry name" value="Ribo_hydro-like"/>
</dbReference>
<evidence type="ECO:0000313" key="3">
    <source>
        <dbReference type="Proteomes" id="UP001303115"/>
    </source>
</evidence>
<sequence length="371" mass="40118">MSSNASTGSNLYRAPFEFCPATGTNQQRPTTPPGTPTSGRSTPGAHSGSPQRQKLPSQQGTNSNPPAQGASNPQAKGPGAVNTQSNHPGAPGPSFTPPPIPFKKDEPGHKEHHKICMDLVQLLKDRKGQGKPRIFVITDIEQDYDDLLAIIFLAEMQRMGAIQLVGFVANHEPAEQRAKFLRTVLRLLDLGSVPIAAGTRGLPVDKHHSHSYYELKNTTFRDQDWNEGPETARVPKGKRPGQALMEQVLEPNLPITALMLSSLQDIGEFFTRKEETGGNFTDHNFAKCVSQGGYTVEAPTPGNATGTATQQRNAKPGPAKSWLVHGANDDSNPDSHRADLTTFLSMVVVPQVTTEGGESYVLWLNLKVKPA</sequence>
<dbReference type="AlphaFoldDB" id="A0AAN6P7U7"/>
<dbReference type="Proteomes" id="UP001303115">
    <property type="component" value="Unassembled WGS sequence"/>
</dbReference>
<reference evidence="3" key="1">
    <citation type="journal article" date="2023" name="Mol. Phylogenet. Evol.">
        <title>Genome-scale phylogeny and comparative genomics of the fungal order Sordariales.</title>
        <authorList>
            <person name="Hensen N."/>
            <person name="Bonometti L."/>
            <person name="Westerberg I."/>
            <person name="Brannstrom I.O."/>
            <person name="Guillou S."/>
            <person name="Cros-Aarteil S."/>
            <person name="Calhoun S."/>
            <person name="Haridas S."/>
            <person name="Kuo A."/>
            <person name="Mondo S."/>
            <person name="Pangilinan J."/>
            <person name="Riley R."/>
            <person name="LaButti K."/>
            <person name="Andreopoulos B."/>
            <person name="Lipzen A."/>
            <person name="Chen C."/>
            <person name="Yan M."/>
            <person name="Daum C."/>
            <person name="Ng V."/>
            <person name="Clum A."/>
            <person name="Steindorff A."/>
            <person name="Ohm R.A."/>
            <person name="Martin F."/>
            <person name="Silar P."/>
            <person name="Natvig D.O."/>
            <person name="Lalanne C."/>
            <person name="Gautier V."/>
            <person name="Ament-Velasquez S.L."/>
            <person name="Kruys A."/>
            <person name="Hutchinson M.I."/>
            <person name="Powell A.J."/>
            <person name="Barry K."/>
            <person name="Miller A.N."/>
            <person name="Grigoriev I.V."/>
            <person name="Debuchy R."/>
            <person name="Gladieux P."/>
            <person name="Hiltunen Thoren M."/>
            <person name="Johannesson H."/>
        </authorList>
    </citation>
    <scope>NUCLEOTIDE SEQUENCE [LARGE SCALE GENOMIC DNA]</scope>
    <source>
        <strain evidence="3">CBS 284.82</strain>
    </source>
</reference>
<comment type="caution">
    <text evidence="2">The sequence shown here is derived from an EMBL/GenBank/DDBJ whole genome shotgun (WGS) entry which is preliminary data.</text>
</comment>
<protein>
    <recommendedName>
        <fullName evidence="4">Inosine/uridine-preferring nucleoside hydrolase domain-containing protein</fullName>
    </recommendedName>
</protein>
<gene>
    <name evidence="2" type="ORF">C8A01DRAFT_41126</name>
</gene>
<feature type="compositionally biased region" description="Pro residues" evidence="1">
    <location>
        <begin position="90"/>
        <end position="101"/>
    </location>
</feature>
<evidence type="ECO:0000256" key="1">
    <source>
        <dbReference type="SAM" id="MobiDB-lite"/>
    </source>
</evidence>
<evidence type="ECO:0000313" key="2">
    <source>
        <dbReference type="EMBL" id="KAK4032422.1"/>
    </source>
</evidence>
<feature type="region of interest" description="Disordered" evidence="1">
    <location>
        <begin position="301"/>
        <end position="333"/>
    </location>
</feature>
<proteinExistence type="predicted"/>
<accession>A0AAN6P7U7</accession>